<dbReference type="Proteomes" id="UP001295469">
    <property type="component" value="Chromosome A02"/>
</dbReference>
<name>A0A816P9M0_BRANA</name>
<evidence type="ECO:0000313" key="2">
    <source>
        <dbReference type="EMBL" id="CAF2142428.1"/>
    </source>
</evidence>
<evidence type="ECO:0000313" key="1">
    <source>
        <dbReference type="EMBL" id="CAF2046216.1"/>
    </source>
</evidence>
<dbReference type="Proteomes" id="UP001295469">
    <property type="component" value="Chromosome A09"/>
</dbReference>
<gene>
    <name evidence="2" type="ORF">DARMORV10_A02P29950.1</name>
    <name evidence="1" type="ORF">DARMORV10_A09P42380.1</name>
</gene>
<organism evidence="1">
    <name type="scientific">Brassica napus</name>
    <name type="common">Rape</name>
    <dbReference type="NCBI Taxonomy" id="3708"/>
    <lineage>
        <taxon>Eukaryota</taxon>
        <taxon>Viridiplantae</taxon>
        <taxon>Streptophyta</taxon>
        <taxon>Embryophyta</taxon>
        <taxon>Tracheophyta</taxon>
        <taxon>Spermatophyta</taxon>
        <taxon>Magnoliopsida</taxon>
        <taxon>eudicotyledons</taxon>
        <taxon>Gunneridae</taxon>
        <taxon>Pentapetalae</taxon>
        <taxon>rosids</taxon>
        <taxon>malvids</taxon>
        <taxon>Brassicales</taxon>
        <taxon>Brassicaceae</taxon>
        <taxon>Brassiceae</taxon>
        <taxon>Brassica</taxon>
    </lineage>
</organism>
<feature type="non-terminal residue" evidence="1">
    <location>
        <position position="1"/>
    </location>
</feature>
<proteinExistence type="predicted"/>
<dbReference type="EMBL" id="HG994363">
    <property type="protein sequence ID" value="CAF2046216.1"/>
    <property type="molecule type" value="Genomic_DNA"/>
</dbReference>
<reference evidence="1" key="1">
    <citation type="submission" date="2021-01" db="EMBL/GenBank/DDBJ databases">
        <authorList>
            <consortium name="Genoscope - CEA"/>
            <person name="William W."/>
        </authorList>
    </citation>
    <scope>NUCLEOTIDE SEQUENCE</scope>
</reference>
<accession>A0A816P9M0</accession>
<dbReference type="EMBL" id="HG994356">
    <property type="protein sequence ID" value="CAF2142428.1"/>
    <property type="molecule type" value="Genomic_DNA"/>
</dbReference>
<dbReference type="AlphaFoldDB" id="A0A816P9M0"/>
<sequence>VANSSILCFNGFSSCDTRSYDERSPHRFESALGTTESRRSSIPYLSFLLSRSLAHHVRGALRGYVRRWS</sequence>
<protein>
    <submittedName>
        <fullName evidence="1">(rape) hypothetical protein</fullName>
    </submittedName>
</protein>